<sequence length="89" mass="9493">MNNLVSIDTTMPVEAADSPIWDKLVKRGRVDIATSEDPAPINIYYELFGSGPERVVFLNGKRQHARAAALPGCREVAALTLLAPCAAAG</sequence>
<dbReference type="EMBL" id="JANBUN010000360">
    <property type="protein sequence ID" value="KAJ2804403.1"/>
    <property type="molecule type" value="Genomic_DNA"/>
</dbReference>
<evidence type="ECO:0000313" key="2">
    <source>
        <dbReference type="Proteomes" id="UP001140087"/>
    </source>
</evidence>
<reference evidence="1" key="1">
    <citation type="submission" date="2022-07" db="EMBL/GenBank/DDBJ databases">
        <title>Phylogenomic reconstructions and comparative analyses of Kickxellomycotina fungi.</title>
        <authorList>
            <person name="Reynolds N.K."/>
            <person name="Stajich J.E."/>
            <person name="Barry K."/>
            <person name="Grigoriev I.V."/>
            <person name="Crous P."/>
            <person name="Smith M.E."/>
        </authorList>
    </citation>
    <scope>NUCLEOTIDE SEQUENCE</scope>
    <source>
        <strain evidence="1">BCRC 34780</strain>
    </source>
</reference>
<name>A0ACC1LA07_9FUNG</name>
<proteinExistence type="predicted"/>
<dbReference type="Proteomes" id="UP001140087">
    <property type="component" value="Unassembled WGS sequence"/>
</dbReference>
<keyword evidence="2" id="KW-1185">Reference proteome</keyword>
<accession>A0ACC1LA07</accession>
<protein>
    <submittedName>
        <fullName evidence="1">Uncharacterized protein</fullName>
    </submittedName>
</protein>
<comment type="caution">
    <text evidence="1">The sequence shown here is derived from an EMBL/GenBank/DDBJ whole genome shotgun (WGS) entry which is preliminary data.</text>
</comment>
<evidence type="ECO:0000313" key="1">
    <source>
        <dbReference type="EMBL" id="KAJ2804403.1"/>
    </source>
</evidence>
<gene>
    <name evidence="1" type="ORF">H4R21_001654</name>
</gene>
<organism evidence="1 2">
    <name type="scientific">Coemansia helicoidea</name>
    <dbReference type="NCBI Taxonomy" id="1286919"/>
    <lineage>
        <taxon>Eukaryota</taxon>
        <taxon>Fungi</taxon>
        <taxon>Fungi incertae sedis</taxon>
        <taxon>Zoopagomycota</taxon>
        <taxon>Kickxellomycotina</taxon>
        <taxon>Kickxellomycetes</taxon>
        <taxon>Kickxellales</taxon>
        <taxon>Kickxellaceae</taxon>
        <taxon>Coemansia</taxon>
    </lineage>
</organism>